<sequence length="493" mass="54524">MTSCINTKTYLLCAFVLFTAVLLERFTADLPFRGSKTRSLRPFEATIGIELTRGYSRIGTFWHHGFEVVLDEQGRSKIPHPIRFEKLGIPVDHLKVEGQTSVGQGNNIRDSSTLPEQDEPNPEAQAGISTRSSSAGEKESQTVIANHGGEISPLSIEEDILTHHFIHLKQVVEATLNQTVNATVISIPNYINKVQTDAVQRAALSAGLDVKHLFNESSAASTAYYNVRPPRRRPKAERNVSDYHLIYNIDEYGTSMVVESSLGGDHRLVATLEDRVFPVDDSTTPPTDSDWTNKRTVALLESILEIVQIDGINITDIVVAGTTPHIDDLRSTLESFFPGKRVLSNDHFGHEDTVIYGAALKAYWGTEAHAHECGMRIDSISLNLWVQLSEDQELIQLRSGHLDLPGGGSRTLTATTDDSGSLLMSFFQGDSVVANDNHLRGSVRFESLAVGRNAEVEIYTIFQVDNEGLTIIATERASNITKEENFKIAYFDE</sequence>
<feature type="compositionally biased region" description="Polar residues" evidence="3">
    <location>
        <begin position="100"/>
        <end position="115"/>
    </location>
</feature>
<comment type="caution">
    <text evidence="4">The sequence shown here is derived from an EMBL/GenBank/DDBJ whole genome shotgun (WGS) entry which is preliminary data.</text>
</comment>
<dbReference type="Proteomes" id="UP001595075">
    <property type="component" value="Unassembled WGS sequence"/>
</dbReference>
<reference evidence="4 5" key="1">
    <citation type="journal article" date="2024" name="Commun. Biol.">
        <title>Comparative genomic analysis of thermophilic fungi reveals convergent evolutionary adaptations and gene losses.</title>
        <authorList>
            <person name="Steindorff A.S."/>
            <person name="Aguilar-Pontes M.V."/>
            <person name="Robinson A.J."/>
            <person name="Andreopoulos B."/>
            <person name="LaButti K."/>
            <person name="Kuo A."/>
            <person name="Mondo S."/>
            <person name="Riley R."/>
            <person name="Otillar R."/>
            <person name="Haridas S."/>
            <person name="Lipzen A."/>
            <person name="Grimwood J."/>
            <person name="Schmutz J."/>
            <person name="Clum A."/>
            <person name="Reid I.D."/>
            <person name="Moisan M.C."/>
            <person name="Butler G."/>
            <person name="Nguyen T.T.M."/>
            <person name="Dewar K."/>
            <person name="Conant G."/>
            <person name="Drula E."/>
            <person name="Henrissat B."/>
            <person name="Hansel C."/>
            <person name="Singer S."/>
            <person name="Hutchinson M.I."/>
            <person name="de Vries R.P."/>
            <person name="Natvig D.O."/>
            <person name="Powell A.J."/>
            <person name="Tsang A."/>
            <person name="Grigoriev I.V."/>
        </authorList>
    </citation>
    <scope>NUCLEOTIDE SEQUENCE [LARGE SCALE GENOMIC DNA]</scope>
    <source>
        <strain evidence="4 5">CBS 494.80</strain>
    </source>
</reference>
<name>A0ABR4BY76_9HELO</name>
<protein>
    <submittedName>
        <fullName evidence="4">Uncharacterized protein</fullName>
    </submittedName>
</protein>
<keyword evidence="2" id="KW-0067">ATP-binding</keyword>
<evidence type="ECO:0000256" key="3">
    <source>
        <dbReference type="SAM" id="MobiDB-lite"/>
    </source>
</evidence>
<dbReference type="Gene3D" id="3.30.30.30">
    <property type="match status" value="1"/>
</dbReference>
<dbReference type="EMBL" id="JAZHXI010000016">
    <property type="protein sequence ID" value="KAL2062598.1"/>
    <property type="molecule type" value="Genomic_DNA"/>
</dbReference>
<keyword evidence="1" id="KW-0547">Nucleotide-binding</keyword>
<keyword evidence="5" id="KW-1185">Reference proteome</keyword>
<accession>A0ABR4BY76</accession>
<evidence type="ECO:0000313" key="4">
    <source>
        <dbReference type="EMBL" id="KAL2062598.1"/>
    </source>
</evidence>
<evidence type="ECO:0000256" key="1">
    <source>
        <dbReference type="ARBA" id="ARBA00022741"/>
    </source>
</evidence>
<dbReference type="SUPFAM" id="SSF100920">
    <property type="entry name" value="Heat shock protein 70kD (HSP70), peptide-binding domain"/>
    <property type="match status" value="1"/>
</dbReference>
<dbReference type="SUPFAM" id="SSF53067">
    <property type="entry name" value="Actin-like ATPase domain"/>
    <property type="match status" value="1"/>
</dbReference>
<feature type="region of interest" description="Disordered" evidence="3">
    <location>
        <begin position="100"/>
        <end position="141"/>
    </location>
</feature>
<dbReference type="InterPro" id="IPR013126">
    <property type="entry name" value="Hsp_70_fam"/>
</dbReference>
<gene>
    <name evidence="4" type="ORF">VTL71DRAFT_5670</name>
</gene>
<dbReference type="InterPro" id="IPR029047">
    <property type="entry name" value="HSP70_peptide-bd_sf"/>
</dbReference>
<dbReference type="Gene3D" id="3.30.420.40">
    <property type="match status" value="2"/>
</dbReference>
<dbReference type="PANTHER" id="PTHR19375">
    <property type="entry name" value="HEAT SHOCK PROTEIN 70KDA"/>
    <property type="match status" value="1"/>
</dbReference>
<evidence type="ECO:0000313" key="5">
    <source>
        <dbReference type="Proteomes" id="UP001595075"/>
    </source>
</evidence>
<dbReference type="Gene3D" id="2.60.34.10">
    <property type="entry name" value="Substrate Binding Domain Of DNAk, Chain A, domain 1"/>
    <property type="match status" value="1"/>
</dbReference>
<evidence type="ECO:0000256" key="2">
    <source>
        <dbReference type="ARBA" id="ARBA00022840"/>
    </source>
</evidence>
<organism evidence="4 5">
    <name type="scientific">Oculimacula yallundae</name>
    <dbReference type="NCBI Taxonomy" id="86028"/>
    <lineage>
        <taxon>Eukaryota</taxon>
        <taxon>Fungi</taxon>
        <taxon>Dikarya</taxon>
        <taxon>Ascomycota</taxon>
        <taxon>Pezizomycotina</taxon>
        <taxon>Leotiomycetes</taxon>
        <taxon>Helotiales</taxon>
        <taxon>Ploettnerulaceae</taxon>
        <taxon>Oculimacula</taxon>
    </lineage>
</organism>
<dbReference type="InterPro" id="IPR043129">
    <property type="entry name" value="ATPase_NBD"/>
</dbReference>
<proteinExistence type="predicted"/>
<dbReference type="Pfam" id="PF00012">
    <property type="entry name" value="HSP70"/>
    <property type="match status" value="2"/>
</dbReference>